<evidence type="ECO:0000256" key="1">
    <source>
        <dbReference type="ARBA" id="ARBA00023125"/>
    </source>
</evidence>
<sequence>MARKVEISKELILQEALQLLIQEGYTSVNIKTLANQIGCSTQPIVWHFKNMAGFRQALAEYALNYANKKMTPTSENGFEAFTEVGAAYVDLAFDEPELFKYLYLNGGSEYYIGEVDRLAAMVDNRELVESIAKVFDIRMAEAASYLTNSIIYSTGILSMVVSNIMTCDKDKAKQMIDSAGYAFLLQYGVEMSRAKSFGNRLVRKD</sequence>
<name>A0AAW8T7C7_9ENTE</name>
<protein>
    <submittedName>
        <fullName evidence="4">TetR/AcrR family transcriptional regulator</fullName>
    </submittedName>
</protein>
<comment type="caution">
    <text evidence="4">The sequence shown here is derived from an EMBL/GenBank/DDBJ whole genome shotgun (WGS) entry which is preliminary data.</text>
</comment>
<dbReference type="SUPFAM" id="SSF46689">
    <property type="entry name" value="Homeodomain-like"/>
    <property type="match status" value="1"/>
</dbReference>
<dbReference type="Gene3D" id="1.10.357.10">
    <property type="entry name" value="Tetracycline Repressor, domain 2"/>
    <property type="match status" value="1"/>
</dbReference>
<dbReference type="InterPro" id="IPR009057">
    <property type="entry name" value="Homeodomain-like_sf"/>
</dbReference>
<feature type="DNA-binding region" description="H-T-H motif" evidence="2">
    <location>
        <begin position="29"/>
        <end position="48"/>
    </location>
</feature>
<proteinExistence type="predicted"/>
<organism evidence="4 5">
    <name type="scientific">Enterococcus raffinosus</name>
    <dbReference type="NCBI Taxonomy" id="71452"/>
    <lineage>
        <taxon>Bacteria</taxon>
        <taxon>Bacillati</taxon>
        <taxon>Bacillota</taxon>
        <taxon>Bacilli</taxon>
        <taxon>Lactobacillales</taxon>
        <taxon>Enterococcaceae</taxon>
        <taxon>Enterococcus</taxon>
    </lineage>
</organism>
<evidence type="ECO:0000313" key="5">
    <source>
        <dbReference type="Proteomes" id="UP001254770"/>
    </source>
</evidence>
<dbReference type="Proteomes" id="UP001254770">
    <property type="component" value="Unassembled WGS sequence"/>
</dbReference>
<dbReference type="RefSeq" id="WP_010743783.1">
    <property type="nucleotide sequence ID" value="NZ_BAAAXM010000022.1"/>
</dbReference>
<reference evidence="4" key="1">
    <citation type="submission" date="2023-03" db="EMBL/GenBank/DDBJ databases">
        <authorList>
            <person name="Shen W."/>
            <person name="Cai J."/>
        </authorList>
    </citation>
    <scope>NUCLEOTIDE SEQUENCE</scope>
    <source>
        <strain evidence="4">Y15</strain>
    </source>
</reference>
<accession>A0AAW8T7C7</accession>
<evidence type="ECO:0000313" key="4">
    <source>
        <dbReference type="EMBL" id="MDT2545035.1"/>
    </source>
</evidence>
<dbReference type="InterPro" id="IPR001647">
    <property type="entry name" value="HTH_TetR"/>
</dbReference>
<feature type="domain" description="HTH tetR-type" evidence="3">
    <location>
        <begin position="6"/>
        <end position="66"/>
    </location>
</feature>
<gene>
    <name evidence="4" type="ORF">P7D69_11860</name>
</gene>
<dbReference type="PROSITE" id="PS50977">
    <property type="entry name" value="HTH_TETR_2"/>
    <property type="match status" value="1"/>
</dbReference>
<dbReference type="GO" id="GO:0003677">
    <property type="term" value="F:DNA binding"/>
    <property type="evidence" value="ECO:0007669"/>
    <property type="project" value="UniProtKB-UniRule"/>
</dbReference>
<dbReference type="EMBL" id="JARPXL010000011">
    <property type="protein sequence ID" value="MDT2545035.1"/>
    <property type="molecule type" value="Genomic_DNA"/>
</dbReference>
<evidence type="ECO:0000259" key="3">
    <source>
        <dbReference type="PROSITE" id="PS50977"/>
    </source>
</evidence>
<evidence type="ECO:0000256" key="2">
    <source>
        <dbReference type="PROSITE-ProRule" id="PRU00335"/>
    </source>
</evidence>
<keyword evidence="1 2" id="KW-0238">DNA-binding</keyword>
<dbReference type="Pfam" id="PF00440">
    <property type="entry name" value="TetR_N"/>
    <property type="match status" value="1"/>
</dbReference>
<dbReference type="AlphaFoldDB" id="A0AAW8T7C7"/>